<sequence>MSEAPFVDTNILVYASTSDPRSEVANTIISQPFVISVQALNEFSVVARKKLRMEWSGIRSALEDFRTAAAQIVPLDVGLHMDALDLVQRYNVAFYDALMLAAALKAESNVFLSEDMQDGLTVEGRMKIVNPFTARLHA</sequence>
<dbReference type="InterPro" id="IPR002716">
    <property type="entry name" value="PIN_dom"/>
</dbReference>
<dbReference type="Proteomes" id="UP000077098">
    <property type="component" value="Unassembled WGS sequence"/>
</dbReference>
<dbReference type="Pfam" id="PF01850">
    <property type="entry name" value="PIN"/>
    <property type="match status" value="1"/>
</dbReference>
<name>A0A176X9F8_AGRTU</name>
<dbReference type="AlphaFoldDB" id="A0A176X9F8"/>
<evidence type="ECO:0000259" key="1">
    <source>
        <dbReference type="Pfam" id="PF01850"/>
    </source>
</evidence>
<reference evidence="2 3" key="1">
    <citation type="submission" date="2016-05" db="EMBL/GenBank/DDBJ databases">
        <authorList>
            <person name="Lavstsen T."/>
            <person name="Jespersen J.S."/>
        </authorList>
    </citation>
    <scope>NUCLEOTIDE SEQUENCE [LARGE SCALE GENOMIC DNA]</scope>
    <source>
        <strain evidence="2 3">KCJ1736</strain>
    </source>
</reference>
<dbReference type="InterPro" id="IPR029060">
    <property type="entry name" value="PIN-like_dom_sf"/>
</dbReference>
<evidence type="ECO:0000313" key="3">
    <source>
        <dbReference type="Proteomes" id="UP000077098"/>
    </source>
</evidence>
<gene>
    <name evidence="2" type="ORF">A7J57_05880</name>
</gene>
<protein>
    <submittedName>
        <fullName evidence="2">Twitching motility protein PilT</fullName>
    </submittedName>
</protein>
<evidence type="ECO:0000313" key="2">
    <source>
        <dbReference type="EMBL" id="OAE43775.1"/>
    </source>
</evidence>
<dbReference type="Gene3D" id="3.40.50.1010">
    <property type="entry name" value="5'-nuclease"/>
    <property type="match status" value="1"/>
</dbReference>
<proteinExistence type="predicted"/>
<dbReference type="RefSeq" id="WP_063949781.1">
    <property type="nucleotide sequence ID" value="NZ_LXPS01000022.1"/>
</dbReference>
<accession>A0A176X9F8</accession>
<feature type="domain" description="PIN" evidence="1">
    <location>
        <begin position="6"/>
        <end position="115"/>
    </location>
</feature>
<comment type="caution">
    <text evidence="2">The sequence shown here is derived from an EMBL/GenBank/DDBJ whole genome shotgun (WGS) entry which is preliminary data.</text>
</comment>
<dbReference type="SUPFAM" id="SSF88723">
    <property type="entry name" value="PIN domain-like"/>
    <property type="match status" value="1"/>
</dbReference>
<dbReference type="CDD" id="cd18692">
    <property type="entry name" value="PIN_VapC-like"/>
    <property type="match status" value="1"/>
</dbReference>
<dbReference type="EMBL" id="LXPS01000022">
    <property type="protein sequence ID" value="OAE43775.1"/>
    <property type="molecule type" value="Genomic_DNA"/>
</dbReference>
<organism evidence="2 3">
    <name type="scientific">Agrobacterium tumefaciens</name>
    <dbReference type="NCBI Taxonomy" id="358"/>
    <lineage>
        <taxon>Bacteria</taxon>
        <taxon>Pseudomonadati</taxon>
        <taxon>Pseudomonadota</taxon>
        <taxon>Alphaproteobacteria</taxon>
        <taxon>Hyphomicrobiales</taxon>
        <taxon>Rhizobiaceae</taxon>
        <taxon>Rhizobium/Agrobacterium group</taxon>
        <taxon>Agrobacterium</taxon>
        <taxon>Agrobacterium tumefaciens complex</taxon>
    </lineage>
</organism>